<dbReference type="GO" id="GO:0042597">
    <property type="term" value="C:periplasmic space"/>
    <property type="evidence" value="ECO:0007669"/>
    <property type="project" value="UniProtKB-SubCell"/>
</dbReference>
<evidence type="ECO:0000256" key="1">
    <source>
        <dbReference type="ARBA" id="ARBA00004418"/>
    </source>
</evidence>
<dbReference type="CDD" id="cd03019">
    <property type="entry name" value="DsbA_DsbA"/>
    <property type="match status" value="1"/>
</dbReference>
<sequence>MLFSMKKITAILSVLAFSVSSALAADKGESPVVYDTPQELLEASKKVTTKFEEGVHYKVIEGAEVSENKEIREFFSFFCGHCHAFLPVIRQVSLALPEDVAFVGNHVKYLGGPMGPEMQRAYAAAVNLRVTDAFVDKVDDNIFNKHQVPQKHEDIVAWFEELGVPAETFEAQYKSFPVMSQVSQYDQLADDMGIEGVPTVIVNKKYKIVTGSINGTDEYLALVNYLLTLDDSKNSDKK</sequence>
<dbReference type="Proteomes" id="UP000243745">
    <property type="component" value="Unassembled WGS sequence"/>
</dbReference>
<proteinExistence type="inferred from homology"/>
<dbReference type="InterPro" id="IPR013766">
    <property type="entry name" value="Thioredoxin_domain"/>
</dbReference>
<feature type="signal peptide" evidence="11">
    <location>
        <begin position="1"/>
        <end position="24"/>
    </location>
</feature>
<evidence type="ECO:0000256" key="6">
    <source>
        <dbReference type="ARBA" id="ARBA00022764"/>
    </source>
</evidence>
<dbReference type="PANTHER" id="PTHR35891:SF2">
    <property type="entry name" value="THIOL:DISULFIDE INTERCHANGE PROTEIN DSBA"/>
    <property type="match status" value="1"/>
</dbReference>
<dbReference type="Pfam" id="PF01323">
    <property type="entry name" value="DSBA"/>
    <property type="match status" value="1"/>
</dbReference>
<dbReference type="EMBL" id="FOXF01000027">
    <property type="protein sequence ID" value="SFP48051.1"/>
    <property type="molecule type" value="Genomic_DNA"/>
</dbReference>
<evidence type="ECO:0000256" key="8">
    <source>
        <dbReference type="ARBA" id="ARBA00023157"/>
    </source>
</evidence>
<evidence type="ECO:0000256" key="5">
    <source>
        <dbReference type="ARBA" id="ARBA00022729"/>
    </source>
</evidence>
<dbReference type="PROSITE" id="PS51007">
    <property type="entry name" value="CYTC"/>
    <property type="match status" value="1"/>
</dbReference>
<keyword evidence="6" id="KW-0574">Periplasm</keyword>
<feature type="domain" description="Cytochrome c" evidence="12">
    <location>
        <begin position="66"/>
        <end position="163"/>
    </location>
</feature>
<dbReference type="RefSeq" id="WP_177178528.1">
    <property type="nucleotide sequence ID" value="NZ_JBGUOU010000090.1"/>
</dbReference>
<evidence type="ECO:0000256" key="10">
    <source>
        <dbReference type="PROSITE-ProRule" id="PRU00433"/>
    </source>
</evidence>
<keyword evidence="8" id="KW-1015">Disulfide bond</keyword>
<comment type="subcellular location">
    <subcellularLocation>
        <location evidence="1">Periplasm</location>
    </subcellularLocation>
</comment>
<feature type="chain" id="PRO_5024843467" description="Thiol:disulfide interchange protein DsbA" evidence="11">
    <location>
        <begin position="25"/>
        <end position="238"/>
    </location>
</feature>
<dbReference type="GO" id="GO:0046872">
    <property type="term" value="F:metal ion binding"/>
    <property type="evidence" value="ECO:0007669"/>
    <property type="project" value="UniProtKB-KW"/>
</dbReference>
<comment type="similarity">
    <text evidence="2">Belongs to the thioredoxin family. DsbA subfamily.</text>
</comment>
<dbReference type="AlphaFoldDB" id="A0A662ZJH1"/>
<dbReference type="InterPro" id="IPR009056">
    <property type="entry name" value="Cyt_c-like_dom"/>
</dbReference>
<feature type="domain" description="Thioredoxin" evidence="13">
    <location>
        <begin position="8"/>
        <end position="228"/>
    </location>
</feature>
<dbReference type="InterPro" id="IPR023205">
    <property type="entry name" value="DsbA/DsbL"/>
</dbReference>
<organism evidence="14 15">
    <name type="scientific">Ruminobacter amylophilus</name>
    <dbReference type="NCBI Taxonomy" id="867"/>
    <lineage>
        <taxon>Bacteria</taxon>
        <taxon>Pseudomonadati</taxon>
        <taxon>Pseudomonadota</taxon>
        <taxon>Gammaproteobacteria</taxon>
        <taxon>Aeromonadales</taxon>
        <taxon>Succinivibrionaceae</taxon>
        <taxon>Ruminobacter</taxon>
    </lineage>
</organism>
<dbReference type="InterPro" id="IPR036249">
    <property type="entry name" value="Thioredoxin-like_sf"/>
</dbReference>
<evidence type="ECO:0000256" key="11">
    <source>
        <dbReference type="SAM" id="SignalP"/>
    </source>
</evidence>
<dbReference type="InterPro" id="IPR050824">
    <property type="entry name" value="Thiol_disulfide_DsbA"/>
</dbReference>
<keyword evidence="5 11" id="KW-0732">Signal</keyword>
<dbReference type="Gene3D" id="3.40.30.10">
    <property type="entry name" value="Glutaredoxin"/>
    <property type="match status" value="1"/>
</dbReference>
<evidence type="ECO:0000313" key="14">
    <source>
        <dbReference type="EMBL" id="SFP48051.1"/>
    </source>
</evidence>
<keyword evidence="9" id="KW-0676">Redox-active center</keyword>
<dbReference type="PANTHER" id="PTHR35891">
    <property type="entry name" value="THIOL:DISULFIDE INTERCHANGE PROTEIN DSBA"/>
    <property type="match status" value="1"/>
</dbReference>
<evidence type="ECO:0000256" key="3">
    <source>
        <dbReference type="ARBA" id="ARBA00013831"/>
    </source>
</evidence>
<dbReference type="GO" id="GO:0016491">
    <property type="term" value="F:oxidoreductase activity"/>
    <property type="evidence" value="ECO:0007669"/>
    <property type="project" value="InterPro"/>
</dbReference>
<dbReference type="InterPro" id="IPR001853">
    <property type="entry name" value="DSBA-like_thioredoxin_dom"/>
</dbReference>
<evidence type="ECO:0000259" key="12">
    <source>
        <dbReference type="PROSITE" id="PS51007"/>
    </source>
</evidence>
<name>A0A662ZJH1_9GAMM</name>
<reference evidence="14 15" key="1">
    <citation type="submission" date="2016-10" db="EMBL/GenBank/DDBJ databases">
        <authorList>
            <person name="Varghese N."/>
            <person name="Submissions S."/>
        </authorList>
    </citation>
    <scope>NUCLEOTIDE SEQUENCE [LARGE SCALE GENOMIC DNA]</scope>
    <source>
        <strain evidence="14 15">DSM 1361</strain>
    </source>
</reference>
<dbReference type="GO" id="GO:0020037">
    <property type="term" value="F:heme binding"/>
    <property type="evidence" value="ECO:0007669"/>
    <property type="project" value="InterPro"/>
</dbReference>
<protein>
    <recommendedName>
        <fullName evidence="3">Thiol:disulfide interchange protein DsbA</fullName>
    </recommendedName>
</protein>
<gene>
    <name evidence="14" type="ORF">SAMN02910344_01501</name>
</gene>
<accession>A0A662ZJH1</accession>
<keyword evidence="10" id="KW-0349">Heme</keyword>
<evidence type="ECO:0000313" key="15">
    <source>
        <dbReference type="Proteomes" id="UP000243745"/>
    </source>
</evidence>
<evidence type="ECO:0000256" key="2">
    <source>
        <dbReference type="ARBA" id="ARBA00005791"/>
    </source>
</evidence>
<keyword evidence="4 10" id="KW-0479">Metal-binding</keyword>
<evidence type="ECO:0000256" key="7">
    <source>
        <dbReference type="ARBA" id="ARBA00023004"/>
    </source>
</evidence>
<evidence type="ECO:0000259" key="13">
    <source>
        <dbReference type="PROSITE" id="PS51352"/>
    </source>
</evidence>
<keyword evidence="7 10" id="KW-0408">Iron</keyword>
<evidence type="ECO:0000256" key="9">
    <source>
        <dbReference type="ARBA" id="ARBA00023284"/>
    </source>
</evidence>
<keyword evidence="15" id="KW-1185">Reference proteome</keyword>
<dbReference type="GO" id="GO:0009055">
    <property type="term" value="F:electron transfer activity"/>
    <property type="evidence" value="ECO:0007669"/>
    <property type="project" value="InterPro"/>
</dbReference>
<dbReference type="PROSITE" id="PS51352">
    <property type="entry name" value="THIOREDOXIN_2"/>
    <property type="match status" value="1"/>
</dbReference>
<dbReference type="SUPFAM" id="SSF52833">
    <property type="entry name" value="Thioredoxin-like"/>
    <property type="match status" value="1"/>
</dbReference>
<evidence type="ECO:0000256" key="4">
    <source>
        <dbReference type="ARBA" id="ARBA00022723"/>
    </source>
</evidence>